<feature type="domain" description="Transposase IS200-like" evidence="1">
    <location>
        <begin position="5"/>
        <end position="112"/>
    </location>
</feature>
<dbReference type="AlphaFoldDB" id="A0A9D9N9I0"/>
<dbReference type="GO" id="GO:0006313">
    <property type="term" value="P:DNA transposition"/>
    <property type="evidence" value="ECO:0007669"/>
    <property type="project" value="InterPro"/>
</dbReference>
<evidence type="ECO:0000313" key="3">
    <source>
        <dbReference type="Proteomes" id="UP000823597"/>
    </source>
</evidence>
<evidence type="ECO:0000313" key="2">
    <source>
        <dbReference type="EMBL" id="MBO8465109.1"/>
    </source>
</evidence>
<dbReference type="EMBL" id="JADIME010000038">
    <property type="protein sequence ID" value="MBO8465109.1"/>
    <property type="molecule type" value="Genomic_DNA"/>
</dbReference>
<sequence length="156" mass="18329">MRRRLYHICYTSHREVFCRSYKDYCMMFNCIAQAVFKTQSNLLAYSIMSTHTHIICECFSPSDLVKRIRSSYAQMFNHRYCRRGSLGDESFFCDRLEGRCHVTTAISYVVRNPLHHEVCANPYAYPFSSVGQYFKSKLDRFSLSGDDKDYRAVFVG</sequence>
<evidence type="ECO:0000259" key="1">
    <source>
        <dbReference type="SMART" id="SM01321"/>
    </source>
</evidence>
<organism evidence="2 3">
    <name type="scientific">Candidatus Merdivivens pullistercoris</name>
    <dbReference type="NCBI Taxonomy" id="2840873"/>
    <lineage>
        <taxon>Bacteria</taxon>
        <taxon>Pseudomonadati</taxon>
        <taxon>Bacteroidota</taxon>
        <taxon>Bacteroidia</taxon>
        <taxon>Bacteroidales</taxon>
        <taxon>Muribaculaceae</taxon>
        <taxon>Muribaculaceae incertae sedis</taxon>
        <taxon>Candidatus Merdivivens</taxon>
    </lineage>
</organism>
<dbReference type="InterPro" id="IPR002686">
    <property type="entry name" value="Transposase_17"/>
</dbReference>
<dbReference type="SUPFAM" id="SSF143422">
    <property type="entry name" value="Transposase IS200-like"/>
    <property type="match status" value="1"/>
</dbReference>
<dbReference type="Proteomes" id="UP000823597">
    <property type="component" value="Unassembled WGS sequence"/>
</dbReference>
<proteinExistence type="predicted"/>
<reference evidence="2" key="1">
    <citation type="submission" date="2020-10" db="EMBL/GenBank/DDBJ databases">
        <authorList>
            <person name="Gilroy R."/>
        </authorList>
    </citation>
    <scope>NUCLEOTIDE SEQUENCE</scope>
    <source>
        <strain evidence="2">10037</strain>
    </source>
</reference>
<dbReference type="PANTHER" id="PTHR34322:SF2">
    <property type="entry name" value="TRANSPOSASE IS200-LIKE DOMAIN-CONTAINING PROTEIN"/>
    <property type="match status" value="1"/>
</dbReference>
<dbReference type="Gene3D" id="3.30.70.1290">
    <property type="entry name" value="Transposase IS200-like"/>
    <property type="match status" value="1"/>
</dbReference>
<dbReference type="GO" id="GO:0003677">
    <property type="term" value="F:DNA binding"/>
    <property type="evidence" value="ECO:0007669"/>
    <property type="project" value="InterPro"/>
</dbReference>
<protein>
    <submittedName>
        <fullName evidence="2">Transposase</fullName>
    </submittedName>
</protein>
<gene>
    <name evidence="2" type="ORF">IAB93_03825</name>
</gene>
<reference evidence="2" key="2">
    <citation type="journal article" date="2021" name="PeerJ">
        <title>Extensive microbial diversity within the chicken gut microbiome revealed by metagenomics and culture.</title>
        <authorList>
            <person name="Gilroy R."/>
            <person name="Ravi A."/>
            <person name="Getino M."/>
            <person name="Pursley I."/>
            <person name="Horton D.L."/>
            <person name="Alikhan N.F."/>
            <person name="Baker D."/>
            <person name="Gharbi K."/>
            <person name="Hall N."/>
            <person name="Watson M."/>
            <person name="Adriaenssens E.M."/>
            <person name="Foster-Nyarko E."/>
            <person name="Jarju S."/>
            <person name="Secka A."/>
            <person name="Antonio M."/>
            <person name="Oren A."/>
            <person name="Chaudhuri R.R."/>
            <person name="La Ragione R."/>
            <person name="Hildebrand F."/>
            <person name="Pallen M.J."/>
        </authorList>
    </citation>
    <scope>NUCLEOTIDE SEQUENCE</scope>
    <source>
        <strain evidence="2">10037</strain>
    </source>
</reference>
<comment type="caution">
    <text evidence="2">The sequence shown here is derived from an EMBL/GenBank/DDBJ whole genome shotgun (WGS) entry which is preliminary data.</text>
</comment>
<dbReference type="SMART" id="SM01321">
    <property type="entry name" value="Y1_Tnp"/>
    <property type="match status" value="1"/>
</dbReference>
<dbReference type="GO" id="GO:0004803">
    <property type="term" value="F:transposase activity"/>
    <property type="evidence" value="ECO:0007669"/>
    <property type="project" value="InterPro"/>
</dbReference>
<name>A0A9D9N9I0_9BACT</name>
<accession>A0A9D9N9I0</accession>
<dbReference type="Pfam" id="PF01797">
    <property type="entry name" value="Y1_Tnp"/>
    <property type="match status" value="1"/>
</dbReference>
<dbReference type="PANTHER" id="PTHR34322">
    <property type="entry name" value="TRANSPOSASE, Y1_TNP DOMAIN-CONTAINING"/>
    <property type="match status" value="1"/>
</dbReference>
<dbReference type="InterPro" id="IPR036515">
    <property type="entry name" value="Transposase_17_sf"/>
</dbReference>